<protein>
    <submittedName>
        <fullName evidence="1">Uncharacterized protein</fullName>
    </submittedName>
</protein>
<reference evidence="2" key="1">
    <citation type="submission" date="2015-11" db="EMBL/GenBank/DDBJ databases">
        <title>Genomic diversity of Staphylococcus saprophyticus strains from urinary tract infections, animal surfaces, and fermented foods.</title>
        <authorList>
            <person name="Wolfe B.E."/>
        </authorList>
    </citation>
    <scope>NUCLEOTIDE SEQUENCE [LARGE SCALE GENOMIC DNA]</scope>
    <source>
        <strain evidence="2">738_7</strain>
    </source>
</reference>
<dbReference type="RefSeq" id="WP_069854409.1">
    <property type="nucleotide sequence ID" value="NZ_LNPX01000005.1"/>
</dbReference>
<evidence type="ECO:0000313" key="1">
    <source>
        <dbReference type="EMBL" id="OEK58833.1"/>
    </source>
</evidence>
<comment type="caution">
    <text evidence="1">The sequence shown here is derived from an EMBL/GenBank/DDBJ whole genome shotgun (WGS) entry which is preliminary data.</text>
</comment>
<name>A0AAP7LUW4_9STAP</name>
<proteinExistence type="predicted"/>
<dbReference type="AlphaFoldDB" id="A0AAP7LUW4"/>
<gene>
    <name evidence="1" type="ORF">ASS94_01380</name>
</gene>
<sequence>MSSKKTKIIEFDEGTIALVNKYGEAKGINTFSGAIREMVANELGKYGMNEIQEKNKGRSRLTLGATSGATGGFGGRMDIVSQLSNDEAEVFQEVKDIIRMNNEVEIEFTKLFDDINKKKEKGDEYFESKTVFEKLISHPIKPYDEYIEHIYTIVRGLFKVRNSNVVRVDEILKMIQREKRDIRLDDIDIYNLESVEKADIYNVRGLIGLYRGKRRKKNDDYNELTEKYYEYKEGNVSKYSMIRALSEYVYEPNREIEHIEQSEDIYKVRRANLWGLIIDEE</sequence>
<organism evidence="1 2">
    <name type="scientific">Staphylococcus equorum</name>
    <dbReference type="NCBI Taxonomy" id="246432"/>
    <lineage>
        <taxon>Bacteria</taxon>
        <taxon>Bacillati</taxon>
        <taxon>Bacillota</taxon>
        <taxon>Bacilli</taxon>
        <taxon>Bacillales</taxon>
        <taxon>Staphylococcaceae</taxon>
        <taxon>Staphylococcus</taxon>
    </lineage>
</organism>
<dbReference type="Proteomes" id="UP000095464">
    <property type="component" value="Unassembled WGS sequence"/>
</dbReference>
<dbReference type="EMBL" id="LNPX01000005">
    <property type="protein sequence ID" value="OEK58833.1"/>
    <property type="molecule type" value="Genomic_DNA"/>
</dbReference>
<evidence type="ECO:0000313" key="2">
    <source>
        <dbReference type="Proteomes" id="UP000095464"/>
    </source>
</evidence>
<accession>A0AAP7LUW4</accession>